<protein>
    <submittedName>
        <fullName evidence="2">DUF4358 domain-containing protein</fullName>
    </submittedName>
</protein>
<keyword evidence="3" id="KW-1185">Reference proteome</keyword>
<dbReference type="Proteomes" id="UP001169242">
    <property type="component" value="Unassembled WGS sequence"/>
</dbReference>
<evidence type="ECO:0000313" key="3">
    <source>
        <dbReference type="Proteomes" id="UP001169242"/>
    </source>
</evidence>
<reference evidence="2" key="1">
    <citation type="journal article" date="2023" name="Int. J. Syst. Evol. Microbiol.">
        <title>&lt;i&gt;Holtiella tumoricola&lt;/i&gt; gen. nov. sp. nov., isolated from a human clinical sample.</title>
        <authorList>
            <person name="Allen-Vercoe E."/>
            <person name="Daigneault M.C."/>
            <person name="Vancuren S.J."/>
            <person name="Cochrane K."/>
            <person name="O'Neal L.L."/>
            <person name="Sankaranarayanan K."/>
            <person name="Lawson P.A."/>
        </authorList>
    </citation>
    <scope>NUCLEOTIDE SEQUENCE</scope>
    <source>
        <strain evidence="2">CC70A</strain>
    </source>
</reference>
<accession>A0AA42DKB8</accession>
<organism evidence="2 3">
    <name type="scientific">Holtiella tumoricola</name>
    <dbReference type="NCBI Taxonomy" id="3018743"/>
    <lineage>
        <taxon>Bacteria</taxon>
        <taxon>Bacillati</taxon>
        <taxon>Bacillota</taxon>
        <taxon>Clostridia</taxon>
        <taxon>Lachnospirales</taxon>
        <taxon>Cellulosilyticaceae</taxon>
        <taxon>Holtiella</taxon>
    </lineage>
</organism>
<dbReference type="PROSITE" id="PS51257">
    <property type="entry name" value="PROKAR_LIPOPROTEIN"/>
    <property type="match status" value="1"/>
</dbReference>
<evidence type="ECO:0000256" key="1">
    <source>
        <dbReference type="SAM" id="SignalP"/>
    </source>
</evidence>
<proteinExistence type="predicted"/>
<dbReference type="EMBL" id="JAQIFT010000016">
    <property type="protein sequence ID" value="MDA3730596.1"/>
    <property type="molecule type" value="Genomic_DNA"/>
</dbReference>
<evidence type="ECO:0000313" key="2">
    <source>
        <dbReference type="EMBL" id="MDA3730596.1"/>
    </source>
</evidence>
<keyword evidence="1" id="KW-0732">Signal</keyword>
<dbReference type="AlphaFoldDB" id="A0AA42DKB8"/>
<comment type="caution">
    <text evidence="2">The sequence shown here is derived from an EMBL/GenBank/DDBJ whole genome shotgun (WGS) entry which is preliminary data.</text>
</comment>
<feature type="signal peptide" evidence="1">
    <location>
        <begin position="1"/>
        <end position="19"/>
    </location>
</feature>
<dbReference type="InterPro" id="IPR025648">
    <property type="entry name" value="DUF4358"/>
</dbReference>
<dbReference type="Pfam" id="PF14270">
    <property type="entry name" value="DUF4358"/>
    <property type="match status" value="1"/>
</dbReference>
<sequence length="158" mass="16957">MKKSIMLIVTLILCMSMLAGCGGGTAPEVVPTITSGEIVSQMVEQGFVRMPMEIDEVGAQERYRIDLGLVEDYAIAETGISPGPGLIVVAKAKPDQVQNVVANMEKLLEDKVGNAFYPDEVEAAQQAEVIVNGPYVGLLILNGEVKDDGIKMFNDLTK</sequence>
<gene>
    <name evidence="2" type="ORF">PBV87_03675</name>
</gene>
<name>A0AA42DKB8_9FIRM</name>
<feature type="chain" id="PRO_5041333616" evidence="1">
    <location>
        <begin position="20"/>
        <end position="158"/>
    </location>
</feature>
<dbReference type="RefSeq" id="WP_053984154.1">
    <property type="nucleotide sequence ID" value="NZ_JAQIFT010000016.1"/>
</dbReference>